<gene>
    <name evidence="7" type="primary">murD</name>
    <name evidence="11" type="ORF">J2S76_002845</name>
</gene>
<evidence type="ECO:0000256" key="3">
    <source>
        <dbReference type="ARBA" id="ARBA00022490"/>
    </source>
</evidence>
<keyword evidence="7 8" id="KW-0961">Cell wall biogenesis/degradation</keyword>
<dbReference type="SUPFAM" id="SSF53623">
    <property type="entry name" value="MurD-like peptide ligases, catalytic domain"/>
    <property type="match status" value="1"/>
</dbReference>
<dbReference type="SUPFAM" id="SSF51984">
    <property type="entry name" value="MurCD N-terminal domain"/>
    <property type="match status" value="1"/>
</dbReference>
<evidence type="ECO:0000256" key="1">
    <source>
        <dbReference type="ARBA" id="ARBA00004496"/>
    </source>
</evidence>
<dbReference type="NCBIfam" id="TIGR01087">
    <property type="entry name" value="murD"/>
    <property type="match status" value="1"/>
</dbReference>
<comment type="caution">
    <text evidence="11">The sequence shown here is derived from an EMBL/GenBank/DDBJ whole genome shotgun (WGS) entry which is preliminary data.</text>
</comment>
<sequence length="462" mass="47926">MIPVSSFKDRSVALFGLGGSGLATARALLAGGAMVTAWDDSPASVEKAAAEGVPTADLSAADWSGFAALVLAPGVPLTHPEPHWTVKRAQDAGVEIIGDIELFCRERRRAVRRPAFAAITGTNGKSTTTALLAHLLKVGGRDVQIGGNFGPAILGLEPPKAGRVYVIECSSYQIDLAPSLDPAVGLLLNLSPDHIDRHGTIENYAAVKERLIAGVEAGGTAVVGVDDEWSRAIADRAAAAGKNVVRISVRGPLDDGVFLDGTDLVMAEKGVRVFTLKLAGIGSLRGAHNAQNAAAAFAAARALGLAPEVIAAGMASFPGLAHRMEQVRTLGNVLFVNDSKATNADAAERALTSFDAIFWIAGGKPKEGGIAPLRPFFPRVRKAYLIGVAAAEFAATLGEDVPFEMCGTLDVAVARAAAEAASSGLAHPVVLLSPACASFDQYRNFEVRGDAFRDLVNALPDV</sequence>
<keyword evidence="3 7" id="KW-0963">Cytoplasm</keyword>
<dbReference type="Gene3D" id="3.90.190.20">
    <property type="entry name" value="Mur ligase, C-terminal domain"/>
    <property type="match status" value="1"/>
</dbReference>
<evidence type="ECO:0000259" key="10">
    <source>
        <dbReference type="Pfam" id="PF08245"/>
    </source>
</evidence>
<keyword evidence="7 8" id="KW-0132">Cell division</keyword>
<dbReference type="RefSeq" id="WP_307061218.1">
    <property type="nucleotide sequence ID" value="NZ_JAUSUH010000006.1"/>
</dbReference>
<dbReference type="EC" id="6.3.2.9" evidence="7 8"/>
<reference evidence="11 12" key="1">
    <citation type="submission" date="2023-07" db="EMBL/GenBank/DDBJ databases">
        <title>Genomic Encyclopedia of Type Strains, Phase IV (KMG-IV): sequencing the most valuable type-strain genomes for metagenomic binning, comparative biology and taxonomic classification.</title>
        <authorList>
            <person name="Goeker M."/>
        </authorList>
    </citation>
    <scope>NUCLEOTIDE SEQUENCE [LARGE SCALE GENOMIC DNA]</scope>
    <source>
        <strain evidence="11 12">DSM 1277</strain>
    </source>
</reference>
<evidence type="ECO:0000256" key="8">
    <source>
        <dbReference type="RuleBase" id="RU003664"/>
    </source>
</evidence>
<dbReference type="Proteomes" id="UP001238467">
    <property type="component" value="Unassembled WGS sequence"/>
</dbReference>
<comment type="similarity">
    <text evidence="7">Belongs to the MurCDEF family.</text>
</comment>
<feature type="binding site" evidence="7">
    <location>
        <begin position="121"/>
        <end position="127"/>
    </location>
    <ligand>
        <name>ATP</name>
        <dbReference type="ChEBI" id="CHEBI:30616"/>
    </ligand>
</feature>
<comment type="function">
    <text evidence="7 8">Cell wall formation. Catalyzes the addition of glutamate to the nucleotide precursor UDP-N-acetylmuramoyl-L-alanine (UMA).</text>
</comment>
<keyword evidence="4 7" id="KW-0436">Ligase</keyword>
<dbReference type="Pfam" id="PF08245">
    <property type="entry name" value="Mur_ligase_M"/>
    <property type="match status" value="1"/>
</dbReference>
<keyword evidence="7 8" id="KW-0131">Cell cycle</keyword>
<evidence type="ECO:0000256" key="7">
    <source>
        <dbReference type="HAMAP-Rule" id="MF_00639"/>
    </source>
</evidence>
<name>A0ABU0DJ47_9HYPH</name>
<dbReference type="InterPro" id="IPR004101">
    <property type="entry name" value="Mur_ligase_C"/>
</dbReference>
<evidence type="ECO:0000313" key="11">
    <source>
        <dbReference type="EMBL" id="MDQ0348414.1"/>
    </source>
</evidence>
<comment type="pathway">
    <text evidence="2 7 8">Cell wall biogenesis; peptidoglycan biosynthesis.</text>
</comment>
<dbReference type="PANTHER" id="PTHR43692">
    <property type="entry name" value="UDP-N-ACETYLMURAMOYLALANINE--D-GLUTAMATE LIGASE"/>
    <property type="match status" value="1"/>
</dbReference>
<dbReference type="HAMAP" id="MF_00639">
    <property type="entry name" value="MurD"/>
    <property type="match status" value="1"/>
</dbReference>
<evidence type="ECO:0000256" key="4">
    <source>
        <dbReference type="ARBA" id="ARBA00022598"/>
    </source>
</evidence>
<dbReference type="GO" id="GO:0008764">
    <property type="term" value="F:UDP-N-acetylmuramoylalanine-D-glutamate ligase activity"/>
    <property type="evidence" value="ECO:0007669"/>
    <property type="project" value="UniProtKB-EC"/>
</dbReference>
<evidence type="ECO:0000256" key="2">
    <source>
        <dbReference type="ARBA" id="ARBA00004752"/>
    </source>
</evidence>
<evidence type="ECO:0000313" key="12">
    <source>
        <dbReference type="Proteomes" id="UP001238467"/>
    </source>
</evidence>
<dbReference type="Pfam" id="PF02875">
    <property type="entry name" value="Mur_ligase_C"/>
    <property type="match status" value="1"/>
</dbReference>
<dbReference type="InterPro" id="IPR036565">
    <property type="entry name" value="Mur-like_cat_sf"/>
</dbReference>
<feature type="domain" description="Mur ligase central" evidence="10">
    <location>
        <begin position="119"/>
        <end position="300"/>
    </location>
</feature>
<dbReference type="PANTHER" id="PTHR43692:SF1">
    <property type="entry name" value="UDP-N-ACETYLMURAMOYLALANINE--D-GLUTAMATE LIGASE"/>
    <property type="match status" value="1"/>
</dbReference>
<dbReference type="Gene3D" id="3.40.50.720">
    <property type="entry name" value="NAD(P)-binding Rossmann-like Domain"/>
    <property type="match status" value="1"/>
</dbReference>
<dbReference type="Gene3D" id="3.40.1190.10">
    <property type="entry name" value="Mur-like, catalytic domain"/>
    <property type="match status" value="1"/>
</dbReference>
<dbReference type="InterPro" id="IPR013221">
    <property type="entry name" value="Mur_ligase_cen"/>
</dbReference>
<accession>A0ABU0DJ47</accession>
<dbReference type="InterPro" id="IPR036615">
    <property type="entry name" value="Mur_ligase_C_dom_sf"/>
</dbReference>
<protein>
    <recommendedName>
        <fullName evidence="7 8">UDP-N-acetylmuramoylalanine--D-glutamate ligase</fullName>
        <ecNumber evidence="7 8">6.3.2.9</ecNumber>
    </recommendedName>
    <alternativeName>
        <fullName evidence="7">D-glutamic acid-adding enzyme</fullName>
    </alternativeName>
    <alternativeName>
        <fullName evidence="7">UDP-N-acetylmuramoyl-L-alanyl-D-glutamate synthetase</fullName>
    </alternativeName>
</protein>
<comment type="catalytic activity">
    <reaction evidence="7 8">
        <text>UDP-N-acetyl-alpha-D-muramoyl-L-alanine + D-glutamate + ATP = UDP-N-acetyl-alpha-D-muramoyl-L-alanyl-D-glutamate + ADP + phosphate + H(+)</text>
        <dbReference type="Rhea" id="RHEA:16429"/>
        <dbReference type="ChEBI" id="CHEBI:15378"/>
        <dbReference type="ChEBI" id="CHEBI:29986"/>
        <dbReference type="ChEBI" id="CHEBI:30616"/>
        <dbReference type="ChEBI" id="CHEBI:43474"/>
        <dbReference type="ChEBI" id="CHEBI:83898"/>
        <dbReference type="ChEBI" id="CHEBI:83900"/>
        <dbReference type="ChEBI" id="CHEBI:456216"/>
        <dbReference type="EC" id="6.3.2.9"/>
    </reaction>
</comment>
<organism evidence="11 12">
    <name type="scientific">Ancylobacter vacuolatus</name>
    <dbReference type="NCBI Taxonomy" id="223389"/>
    <lineage>
        <taxon>Bacteria</taxon>
        <taxon>Pseudomonadati</taxon>
        <taxon>Pseudomonadota</taxon>
        <taxon>Alphaproteobacteria</taxon>
        <taxon>Hyphomicrobiales</taxon>
        <taxon>Xanthobacteraceae</taxon>
        <taxon>Ancylobacter</taxon>
    </lineage>
</organism>
<keyword evidence="7 8" id="KW-0133">Cell shape</keyword>
<dbReference type="InterPro" id="IPR005762">
    <property type="entry name" value="MurD"/>
</dbReference>
<evidence type="ECO:0000256" key="6">
    <source>
        <dbReference type="ARBA" id="ARBA00022840"/>
    </source>
</evidence>
<comment type="subcellular location">
    <subcellularLocation>
        <location evidence="1 7 8">Cytoplasm</location>
    </subcellularLocation>
</comment>
<evidence type="ECO:0000256" key="5">
    <source>
        <dbReference type="ARBA" id="ARBA00022741"/>
    </source>
</evidence>
<dbReference type="SUPFAM" id="SSF53244">
    <property type="entry name" value="MurD-like peptide ligases, peptide-binding domain"/>
    <property type="match status" value="1"/>
</dbReference>
<keyword evidence="5 7" id="KW-0547">Nucleotide-binding</keyword>
<keyword evidence="7 8" id="KW-0573">Peptidoglycan synthesis</keyword>
<proteinExistence type="inferred from homology"/>
<feature type="domain" description="Mur ligase C-terminal" evidence="9">
    <location>
        <begin position="322"/>
        <end position="436"/>
    </location>
</feature>
<keyword evidence="6 7" id="KW-0067">ATP-binding</keyword>
<evidence type="ECO:0000259" key="9">
    <source>
        <dbReference type="Pfam" id="PF02875"/>
    </source>
</evidence>
<keyword evidence="12" id="KW-1185">Reference proteome</keyword>
<dbReference type="EMBL" id="JAUSUH010000006">
    <property type="protein sequence ID" value="MDQ0348414.1"/>
    <property type="molecule type" value="Genomic_DNA"/>
</dbReference>